<dbReference type="SUPFAM" id="SSF53756">
    <property type="entry name" value="UDP-Glycosyltransferase/glycogen phosphorylase"/>
    <property type="match status" value="1"/>
</dbReference>
<dbReference type="Pfam" id="PF00534">
    <property type="entry name" value="Glycos_transf_1"/>
    <property type="match status" value="1"/>
</dbReference>
<feature type="domain" description="Glycosyltransferase subfamily 4-like N-terminal" evidence="2">
    <location>
        <begin position="96"/>
        <end position="209"/>
    </location>
</feature>
<feature type="domain" description="Glycosyl transferase family 1" evidence="1">
    <location>
        <begin position="235"/>
        <end position="388"/>
    </location>
</feature>
<evidence type="ECO:0000259" key="2">
    <source>
        <dbReference type="Pfam" id="PF13439"/>
    </source>
</evidence>
<evidence type="ECO:0000313" key="3">
    <source>
        <dbReference type="EMBL" id="MCA6073423.1"/>
    </source>
</evidence>
<dbReference type="EMBL" id="JAIXNE010000001">
    <property type="protein sequence ID" value="MCA6073423.1"/>
    <property type="molecule type" value="Genomic_DNA"/>
</dbReference>
<organism evidence="3 4">
    <name type="scientific">Fulvivirga sedimenti</name>
    <dbReference type="NCBI Taxonomy" id="2879465"/>
    <lineage>
        <taxon>Bacteria</taxon>
        <taxon>Pseudomonadati</taxon>
        <taxon>Bacteroidota</taxon>
        <taxon>Cytophagia</taxon>
        <taxon>Cytophagales</taxon>
        <taxon>Fulvivirgaceae</taxon>
        <taxon>Fulvivirga</taxon>
    </lineage>
</organism>
<gene>
    <name evidence="3" type="ORF">LDX50_01000</name>
</gene>
<dbReference type="EC" id="2.4.-.-" evidence="3"/>
<evidence type="ECO:0000313" key="4">
    <source>
        <dbReference type="Proteomes" id="UP001139409"/>
    </source>
</evidence>
<dbReference type="InterPro" id="IPR001296">
    <property type="entry name" value="Glyco_trans_1"/>
</dbReference>
<protein>
    <submittedName>
        <fullName evidence="3">Glycosyltransferase</fullName>
        <ecNumber evidence="3">2.4.-.-</ecNumber>
    </submittedName>
</protein>
<dbReference type="Proteomes" id="UP001139409">
    <property type="component" value="Unassembled WGS sequence"/>
</dbReference>
<comment type="caution">
    <text evidence="3">The sequence shown here is derived from an EMBL/GenBank/DDBJ whole genome shotgun (WGS) entry which is preliminary data.</text>
</comment>
<name>A0A9X1HJT0_9BACT</name>
<dbReference type="Gene3D" id="3.40.50.2000">
    <property type="entry name" value="Glycogen Phosphorylase B"/>
    <property type="match status" value="2"/>
</dbReference>
<dbReference type="PANTHER" id="PTHR12526">
    <property type="entry name" value="GLYCOSYLTRANSFERASE"/>
    <property type="match status" value="1"/>
</dbReference>
<proteinExistence type="predicted"/>
<keyword evidence="3" id="KW-0808">Transferase</keyword>
<dbReference type="InterPro" id="IPR028098">
    <property type="entry name" value="Glyco_trans_4-like_N"/>
</dbReference>
<dbReference type="AlphaFoldDB" id="A0A9X1HJT0"/>
<dbReference type="RefSeq" id="WP_225696540.1">
    <property type="nucleotide sequence ID" value="NZ_JAIXNE010000001.1"/>
</dbReference>
<reference evidence="3" key="1">
    <citation type="submission" date="2021-09" db="EMBL/GenBank/DDBJ databases">
        <title>Fulvivirga sp. isolated from coastal sediment.</title>
        <authorList>
            <person name="Yu H."/>
        </authorList>
    </citation>
    <scope>NUCLEOTIDE SEQUENCE</scope>
    <source>
        <strain evidence="3">1062</strain>
    </source>
</reference>
<sequence>MKSDMKKGGIFIMPRSSTAWRGSEALWITAAGWASAAEQILGNARVLTTDGIWMPAEVWDFPRGKTDSTGSGTRGISRYFPESMVTTMKDIRLYRTSRSFQKQAIPDVNFDVEFVWEQHDLFTGFGRKLADHHRVPLITYVHAPTVWEARKWGVRRTLTGNFLEKKEAENLRKSDLIACVSEEVKRKLIGMGLDEAKVMVSPMSVAPERFEISEEEKSSLRSTLGMGDSFVFGWTGSFRGFHGLPDLIHAFSAVASVYRDTMLLLVGDGKERAHIEELVRQLGIESKVKFAGRQSFADIPRFVSVFDAAIVSADKNTNFHYSPLKLREYLAAGVATLAPSVGEIPVYFQDRKSVHLFDLSNDQSLIGGMLELIEDKKYKQELGAYGREYIQENGTWKNELSRSMSFLGLKNS</sequence>
<evidence type="ECO:0000259" key="1">
    <source>
        <dbReference type="Pfam" id="PF00534"/>
    </source>
</evidence>
<keyword evidence="3" id="KW-0328">Glycosyltransferase</keyword>
<keyword evidence="4" id="KW-1185">Reference proteome</keyword>
<dbReference type="GO" id="GO:0016757">
    <property type="term" value="F:glycosyltransferase activity"/>
    <property type="evidence" value="ECO:0007669"/>
    <property type="project" value="UniProtKB-KW"/>
</dbReference>
<accession>A0A9X1HJT0</accession>
<dbReference type="Pfam" id="PF13439">
    <property type="entry name" value="Glyco_transf_4"/>
    <property type="match status" value="1"/>
</dbReference>